<name>D3FZM8_ALKPO</name>
<accession>D3FZM8</accession>
<dbReference type="KEGG" id="bpf:BpOF4_06040"/>
<gene>
    <name evidence="1" type="ordered locus">BpOF4_06040</name>
</gene>
<dbReference type="HOGENOM" id="CLU_2354021_0_0_9"/>
<organism evidence="1 2">
    <name type="scientific">Alkalihalophilus pseudofirmus (strain ATCC BAA-2126 / JCM 17055 / OF4)</name>
    <name type="common">Bacillus pseudofirmus</name>
    <dbReference type="NCBI Taxonomy" id="398511"/>
    <lineage>
        <taxon>Bacteria</taxon>
        <taxon>Bacillati</taxon>
        <taxon>Bacillota</taxon>
        <taxon>Bacilli</taxon>
        <taxon>Bacillales</taxon>
        <taxon>Bacillaceae</taxon>
        <taxon>Alkalihalophilus</taxon>
    </lineage>
</organism>
<dbReference type="EMBL" id="CP001878">
    <property type="protein sequence ID" value="ADC49270.1"/>
    <property type="molecule type" value="Genomic_DNA"/>
</dbReference>
<evidence type="ECO:0000313" key="2">
    <source>
        <dbReference type="Proteomes" id="UP000001544"/>
    </source>
</evidence>
<dbReference type="Proteomes" id="UP000001544">
    <property type="component" value="Chromosome"/>
</dbReference>
<sequence>MFINLGITGRHAVLEKVLDGDGKVETAVNKAEELEASVQAVKQHKTIDSLRNALEVLLLQKLATIPAEYGEEVLQKLVDNSNWNGLFQLERLSNEK</sequence>
<proteinExistence type="predicted"/>
<reference evidence="1 2" key="1">
    <citation type="journal article" date="2011" name="Environ. Microbiol.">
        <title>Genome of alkaliphilic Bacillus pseudofirmus OF4 reveals adaptations that support the ability to grow in an external pH range from 7.5 to 11.4.</title>
        <authorList>
            <person name="Janto B."/>
            <person name="Ahmed A."/>
            <person name="Ito M."/>
            <person name="Liu J."/>
            <person name="Hicks D.B."/>
            <person name="Pagni S."/>
            <person name="Fackelmayer O.J."/>
            <person name="Smith T.A."/>
            <person name="Earl J."/>
            <person name="Elbourne L.D."/>
            <person name="Hassan K."/>
            <person name="Paulsen I.T."/>
            <person name="Kolsto A.B."/>
            <person name="Tourasse N.J."/>
            <person name="Ehrlich G.D."/>
            <person name="Boissy R."/>
            <person name="Ivey D.M."/>
            <person name="Li G."/>
            <person name="Xue Y."/>
            <person name="Ma Y."/>
            <person name="Hu F.Z."/>
            <person name="Krulwich T.A."/>
        </authorList>
    </citation>
    <scope>NUCLEOTIDE SEQUENCE [LARGE SCALE GENOMIC DNA]</scope>
    <source>
        <strain evidence="2">ATCC BAA-2126 / JCM 17055 / OF4</strain>
    </source>
</reference>
<dbReference type="RefSeq" id="WP_012960543.1">
    <property type="nucleotide sequence ID" value="NC_013791.2"/>
</dbReference>
<protein>
    <submittedName>
        <fullName evidence="1">Uncharacterized protein</fullName>
    </submittedName>
</protein>
<keyword evidence="2" id="KW-1185">Reference proteome</keyword>
<evidence type="ECO:0000313" key="1">
    <source>
        <dbReference type="EMBL" id="ADC49270.1"/>
    </source>
</evidence>
<dbReference type="AlphaFoldDB" id="D3FZM8"/>